<dbReference type="AlphaFoldDB" id="A0A3D9SZL7"/>
<reference evidence="2 3" key="1">
    <citation type="submission" date="2018-08" db="EMBL/GenBank/DDBJ databases">
        <title>Sequencing the genomes of 1000 actinobacteria strains.</title>
        <authorList>
            <person name="Klenk H.-P."/>
        </authorList>
    </citation>
    <scope>NUCLEOTIDE SEQUENCE [LARGE SCALE GENOMIC DNA]</scope>
    <source>
        <strain evidence="2 3">DSM 43927</strain>
    </source>
</reference>
<dbReference type="OrthoDB" id="9799428at2"/>
<name>A0A3D9SZL7_9ACTN</name>
<evidence type="ECO:0000313" key="2">
    <source>
        <dbReference type="EMBL" id="REF00011.1"/>
    </source>
</evidence>
<proteinExistence type="predicted"/>
<dbReference type="PROSITE" id="PS51819">
    <property type="entry name" value="VOC"/>
    <property type="match status" value="1"/>
</dbReference>
<dbReference type="EMBL" id="QTTT01000001">
    <property type="protein sequence ID" value="REF00011.1"/>
    <property type="molecule type" value="Genomic_DNA"/>
</dbReference>
<feature type="domain" description="VOC" evidence="1">
    <location>
        <begin position="5"/>
        <end position="113"/>
    </location>
</feature>
<dbReference type="InterPro" id="IPR041581">
    <property type="entry name" value="Glyoxalase_6"/>
</dbReference>
<keyword evidence="3" id="KW-1185">Reference proteome</keyword>
<organism evidence="2 3">
    <name type="scientific">Thermomonospora umbrina</name>
    <dbReference type="NCBI Taxonomy" id="111806"/>
    <lineage>
        <taxon>Bacteria</taxon>
        <taxon>Bacillati</taxon>
        <taxon>Actinomycetota</taxon>
        <taxon>Actinomycetes</taxon>
        <taxon>Streptosporangiales</taxon>
        <taxon>Thermomonosporaceae</taxon>
        <taxon>Thermomonospora</taxon>
    </lineage>
</organism>
<dbReference type="Proteomes" id="UP000256661">
    <property type="component" value="Unassembled WGS sequence"/>
</dbReference>
<dbReference type="Pfam" id="PF18029">
    <property type="entry name" value="Glyoxalase_6"/>
    <property type="match status" value="1"/>
</dbReference>
<dbReference type="SUPFAM" id="SSF54593">
    <property type="entry name" value="Glyoxalase/Bleomycin resistance protein/Dihydroxybiphenyl dioxygenase"/>
    <property type="match status" value="1"/>
</dbReference>
<dbReference type="InterPro" id="IPR029068">
    <property type="entry name" value="Glyas_Bleomycin-R_OHBP_Dase"/>
</dbReference>
<evidence type="ECO:0000259" key="1">
    <source>
        <dbReference type="PROSITE" id="PS51819"/>
    </source>
</evidence>
<evidence type="ECO:0000313" key="3">
    <source>
        <dbReference type="Proteomes" id="UP000256661"/>
    </source>
</evidence>
<gene>
    <name evidence="2" type="ORF">DFJ69_5531</name>
</gene>
<dbReference type="Gene3D" id="3.10.180.10">
    <property type="entry name" value="2,3-Dihydroxybiphenyl 1,2-Dioxygenase, domain 1"/>
    <property type="match status" value="1"/>
</dbReference>
<dbReference type="RefSeq" id="WP_116025222.1">
    <property type="nucleotide sequence ID" value="NZ_QTTT01000001.1"/>
</dbReference>
<comment type="caution">
    <text evidence="2">The sequence shown here is derived from an EMBL/GenBank/DDBJ whole genome shotgun (WGS) entry which is preliminary data.</text>
</comment>
<dbReference type="InterPro" id="IPR037523">
    <property type="entry name" value="VOC_core"/>
</dbReference>
<protein>
    <submittedName>
        <fullName evidence="2">Putative glyoxalase superfamily protein PhnB</fullName>
    </submittedName>
</protein>
<sequence>MTTPKPGSILLGTTRPAELRDWYRTALAPAHEGEGPIDLGGFLLVIDQRDDVDTKNNEPGRMILNFHVEDFDAVEARLRAAGVEWLTPVEDRPAGRFGTFADPDGNYLQIIQFKQHA</sequence>
<accession>A0A3D9SZL7</accession>